<reference evidence="1 2" key="1">
    <citation type="submission" date="2017-05" db="EMBL/GenBank/DDBJ databases">
        <title>Genomic insights into alkan degradation activity of Oleiphilus messinensis.</title>
        <authorList>
            <person name="Kozyavkin S.A."/>
            <person name="Slesarev A.I."/>
            <person name="Golyshin P.N."/>
            <person name="Korzhenkov A."/>
            <person name="Golyshina O.N."/>
            <person name="Toshchakov S.V."/>
        </authorList>
    </citation>
    <scope>NUCLEOTIDE SEQUENCE [LARGE SCALE GENOMIC DNA]</scope>
    <source>
        <strain evidence="1 2">ME102</strain>
    </source>
</reference>
<dbReference type="AlphaFoldDB" id="A0A1Y0IDM4"/>
<evidence type="ECO:0000313" key="2">
    <source>
        <dbReference type="Proteomes" id="UP000196027"/>
    </source>
</evidence>
<dbReference type="RefSeq" id="WP_087462731.1">
    <property type="nucleotide sequence ID" value="NZ_CP021425.1"/>
</dbReference>
<dbReference type="KEGG" id="ome:OLMES_3866"/>
<dbReference type="EMBL" id="CP021425">
    <property type="protein sequence ID" value="ARU57886.1"/>
    <property type="molecule type" value="Genomic_DNA"/>
</dbReference>
<gene>
    <name evidence="1" type="ORF">OLMES_3866</name>
</gene>
<sequence>MTQPDRHDDLKINEWGIWGQDLQSEQWQTENPLASEFGVGINGSEEMELNLLDDSNLIDDASGVKPEDELDLELQKLPEGF</sequence>
<dbReference type="Proteomes" id="UP000196027">
    <property type="component" value="Chromosome"/>
</dbReference>
<proteinExistence type="predicted"/>
<evidence type="ECO:0000313" key="1">
    <source>
        <dbReference type="EMBL" id="ARU57886.1"/>
    </source>
</evidence>
<accession>A0A1Y0IDM4</accession>
<protein>
    <submittedName>
        <fullName evidence="1">Uncharacterized protein</fullName>
    </submittedName>
</protein>
<name>A0A1Y0IDM4_9GAMM</name>
<organism evidence="1 2">
    <name type="scientific">Oleiphilus messinensis</name>
    <dbReference type="NCBI Taxonomy" id="141451"/>
    <lineage>
        <taxon>Bacteria</taxon>
        <taxon>Pseudomonadati</taxon>
        <taxon>Pseudomonadota</taxon>
        <taxon>Gammaproteobacteria</taxon>
        <taxon>Oceanospirillales</taxon>
        <taxon>Oleiphilaceae</taxon>
        <taxon>Oleiphilus</taxon>
    </lineage>
</organism>
<keyword evidence="2" id="KW-1185">Reference proteome</keyword>